<evidence type="ECO:0000259" key="2">
    <source>
        <dbReference type="PROSITE" id="PS51708"/>
    </source>
</evidence>
<dbReference type="PROSITE" id="PS51708">
    <property type="entry name" value="CHAD"/>
    <property type="match status" value="1"/>
</dbReference>
<dbReference type="Gene3D" id="1.40.20.10">
    <property type="entry name" value="CHAD domain"/>
    <property type="match status" value="1"/>
</dbReference>
<dbReference type="PANTHER" id="PTHR39569:SF1">
    <property type="entry name" value="INORGANIC TRIPHOSPHATASE"/>
    <property type="match status" value="1"/>
</dbReference>
<dbReference type="InterPro" id="IPR007899">
    <property type="entry name" value="CHAD_dom"/>
</dbReference>
<evidence type="ECO:0008006" key="5">
    <source>
        <dbReference type="Google" id="ProtNLM"/>
    </source>
</evidence>
<dbReference type="Gene3D" id="2.40.320.10">
    <property type="entry name" value="Hypothetical Protein Pfu-838710-001"/>
    <property type="match status" value="1"/>
</dbReference>
<feature type="domain" description="CHAD" evidence="2">
    <location>
        <begin position="222"/>
        <end position="530"/>
    </location>
</feature>
<protein>
    <recommendedName>
        <fullName evidence="5">Inorganic triphosphatase</fullName>
    </recommendedName>
</protein>
<dbReference type="SUPFAM" id="SSF55154">
    <property type="entry name" value="CYTH-like phosphatases"/>
    <property type="match status" value="1"/>
</dbReference>
<sequence length="530" mass="58254">MATETELKLALAPAAIPALLAHPLLAAAPPRLTRLANTYYDTPDLALLARRFAIRLRRDGRRRLVTVKGEARAPGGLSRRAEWETEVPGDALSFDHVDAPELRSELTALLPTLTPVFSTDFRRHTWRVQRGVSTIEVAFDRGRIEAVPAGRDPGQAVREAICEVELELLEGQDDDLLALAEALAATLPLLAAPASKAERGYRLYRQERPGPVKLRNGSTFLPASAQDAFCDYAFACLENFNRNVAGFLAAMAAPGATRNPPAPEFIHQARVALRRLRSALELFAAALPDDYVARWQSSLADLADALSPARDWQVLAHDTWPQFRALLPPRQATALARRLAAQERQALATVRATLADPATTRLTLGLLRTTLTLAALGNNTPRPLPLPHLARRVIRRAVKQVERRVARLNHDLAGANSPNPEAYARDWHRLRIAIKRLRYGLDVLRPLLRDKDVQCWIDHLLPLQDALGALNDSAVGITRLRALSDTPNDPLTAPAIAWLDGRTTGLHQTLPHVLGRLSGLTAPRLKKSSP</sequence>
<dbReference type="PROSITE" id="PS51707">
    <property type="entry name" value="CYTH"/>
    <property type="match status" value="1"/>
</dbReference>
<dbReference type="InterPro" id="IPR039013">
    <property type="entry name" value="YgiF"/>
</dbReference>
<dbReference type="KEGG" id="otr:OTERR_23910"/>
<evidence type="ECO:0000259" key="1">
    <source>
        <dbReference type="PROSITE" id="PS51707"/>
    </source>
</evidence>
<dbReference type="EMBL" id="CP022579">
    <property type="protein sequence ID" value="QEL65867.1"/>
    <property type="molecule type" value="Genomic_DNA"/>
</dbReference>
<dbReference type="GO" id="GO:0050355">
    <property type="term" value="F:inorganic triphosphate phosphatase activity"/>
    <property type="evidence" value="ECO:0007669"/>
    <property type="project" value="InterPro"/>
</dbReference>
<proteinExistence type="predicted"/>
<dbReference type="AlphaFoldDB" id="A0A5C1ECI0"/>
<reference evidence="3 4" key="1">
    <citation type="submission" date="2017-07" db="EMBL/GenBank/DDBJ databases">
        <title>Complete genome sequence of Oryzomicrobium terrae TPP412.</title>
        <authorList>
            <person name="Chiu L.-W."/>
            <person name="Lo K.-J."/>
            <person name="Tsai Y.-M."/>
            <person name="Lin S.-S."/>
            <person name="Kuo C.-H."/>
            <person name="Liu C.-T."/>
        </authorList>
    </citation>
    <scope>NUCLEOTIDE SEQUENCE [LARGE SCALE GENOMIC DNA]</scope>
    <source>
        <strain evidence="3 4">TPP412</strain>
    </source>
</reference>
<evidence type="ECO:0000313" key="3">
    <source>
        <dbReference type="EMBL" id="QEL65867.1"/>
    </source>
</evidence>
<dbReference type="Pfam" id="PF05235">
    <property type="entry name" value="CHAD"/>
    <property type="match status" value="1"/>
</dbReference>
<dbReference type="SMART" id="SM00880">
    <property type="entry name" value="CHAD"/>
    <property type="match status" value="1"/>
</dbReference>
<accession>A0A5C1ECI0</accession>
<dbReference type="Pfam" id="PF01928">
    <property type="entry name" value="CYTH"/>
    <property type="match status" value="1"/>
</dbReference>
<gene>
    <name evidence="3" type="ORF">OTERR_23910</name>
</gene>
<dbReference type="InterPro" id="IPR038186">
    <property type="entry name" value="CHAD_dom_sf"/>
</dbReference>
<dbReference type="InterPro" id="IPR033469">
    <property type="entry name" value="CYTH-like_dom_sf"/>
</dbReference>
<dbReference type="InterPro" id="IPR023577">
    <property type="entry name" value="CYTH_domain"/>
</dbReference>
<dbReference type="PANTHER" id="PTHR39569">
    <property type="entry name" value="INORGANIC TRIPHOSPHATASE"/>
    <property type="match status" value="1"/>
</dbReference>
<dbReference type="GO" id="GO:0046872">
    <property type="term" value="F:metal ion binding"/>
    <property type="evidence" value="ECO:0007669"/>
    <property type="project" value="TreeGrafter"/>
</dbReference>
<dbReference type="Proteomes" id="UP000323671">
    <property type="component" value="Chromosome"/>
</dbReference>
<dbReference type="SMART" id="SM01118">
    <property type="entry name" value="CYTH"/>
    <property type="match status" value="1"/>
</dbReference>
<evidence type="ECO:0000313" key="4">
    <source>
        <dbReference type="Proteomes" id="UP000323671"/>
    </source>
</evidence>
<keyword evidence="4" id="KW-1185">Reference proteome</keyword>
<organism evidence="3 4">
    <name type="scientific">Oryzomicrobium terrae</name>
    <dbReference type="NCBI Taxonomy" id="1735038"/>
    <lineage>
        <taxon>Bacteria</taxon>
        <taxon>Pseudomonadati</taxon>
        <taxon>Pseudomonadota</taxon>
        <taxon>Betaproteobacteria</taxon>
        <taxon>Rhodocyclales</taxon>
        <taxon>Rhodocyclaceae</taxon>
        <taxon>Oryzomicrobium</taxon>
    </lineage>
</organism>
<feature type="domain" description="CYTH" evidence="1">
    <location>
        <begin position="2"/>
        <end position="207"/>
    </location>
</feature>
<dbReference type="RefSeq" id="WP_149425924.1">
    <property type="nucleotide sequence ID" value="NZ_CP022579.1"/>
</dbReference>
<name>A0A5C1ECI0_9RHOO</name>